<keyword evidence="3" id="KW-1185">Reference proteome</keyword>
<dbReference type="AlphaFoldDB" id="A0A9R1X9C3"/>
<feature type="signal peptide" evidence="1">
    <location>
        <begin position="1"/>
        <end position="17"/>
    </location>
</feature>
<protein>
    <recommendedName>
        <fullName evidence="4">Reverse transcriptase zinc-binding domain-containing protein</fullName>
    </recommendedName>
</protein>
<sequence>MTPFFLLFAYLLGGVESLQWGSFNRLMEYVSLSHASDRGYWNPSGLGEFLVASARSFIDEKTLPSSSTKTKWSKLVPIKVNDFSWRLALGKLSTLHNLLAWDIICSLVAIWLWTFLLRSLDGGGLITVCLLHLKIS</sequence>
<evidence type="ECO:0008006" key="4">
    <source>
        <dbReference type="Google" id="ProtNLM"/>
    </source>
</evidence>
<accession>A0A9R1X9C3</accession>
<proteinExistence type="predicted"/>
<gene>
    <name evidence="2" type="ORF">LSAT_V11C500277210</name>
</gene>
<evidence type="ECO:0000256" key="1">
    <source>
        <dbReference type="SAM" id="SignalP"/>
    </source>
</evidence>
<dbReference type="Proteomes" id="UP000235145">
    <property type="component" value="Unassembled WGS sequence"/>
</dbReference>
<organism evidence="2 3">
    <name type="scientific">Lactuca sativa</name>
    <name type="common">Garden lettuce</name>
    <dbReference type="NCBI Taxonomy" id="4236"/>
    <lineage>
        <taxon>Eukaryota</taxon>
        <taxon>Viridiplantae</taxon>
        <taxon>Streptophyta</taxon>
        <taxon>Embryophyta</taxon>
        <taxon>Tracheophyta</taxon>
        <taxon>Spermatophyta</taxon>
        <taxon>Magnoliopsida</taxon>
        <taxon>eudicotyledons</taxon>
        <taxon>Gunneridae</taxon>
        <taxon>Pentapetalae</taxon>
        <taxon>asterids</taxon>
        <taxon>campanulids</taxon>
        <taxon>Asterales</taxon>
        <taxon>Asteraceae</taxon>
        <taxon>Cichorioideae</taxon>
        <taxon>Cichorieae</taxon>
        <taxon>Lactucinae</taxon>
        <taxon>Lactuca</taxon>
    </lineage>
</organism>
<reference evidence="2 3" key="1">
    <citation type="journal article" date="2017" name="Nat. Commun.">
        <title>Genome assembly with in vitro proximity ligation data and whole-genome triplication in lettuce.</title>
        <authorList>
            <person name="Reyes-Chin-Wo S."/>
            <person name="Wang Z."/>
            <person name="Yang X."/>
            <person name="Kozik A."/>
            <person name="Arikit S."/>
            <person name="Song C."/>
            <person name="Xia L."/>
            <person name="Froenicke L."/>
            <person name="Lavelle D.O."/>
            <person name="Truco M.J."/>
            <person name="Xia R."/>
            <person name="Zhu S."/>
            <person name="Xu C."/>
            <person name="Xu H."/>
            <person name="Xu X."/>
            <person name="Cox K."/>
            <person name="Korf I."/>
            <person name="Meyers B.C."/>
            <person name="Michelmore R.W."/>
        </authorList>
    </citation>
    <scope>NUCLEOTIDE SEQUENCE [LARGE SCALE GENOMIC DNA]</scope>
    <source>
        <strain evidence="3">cv. Salinas</strain>
        <tissue evidence="2">Seedlings</tissue>
    </source>
</reference>
<dbReference type="EMBL" id="NBSK02000005">
    <property type="protein sequence ID" value="KAJ0203829.1"/>
    <property type="molecule type" value="Genomic_DNA"/>
</dbReference>
<name>A0A9R1X9C3_LACSA</name>
<feature type="chain" id="PRO_5040421545" description="Reverse transcriptase zinc-binding domain-containing protein" evidence="1">
    <location>
        <begin position="18"/>
        <end position="136"/>
    </location>
</feature>
<evidence type="ECO:0000313" key="3">
    <source>
        <dbReference type="Proteomes" id="UP000235145"/>
    </source>
</evidence>
<keyword evidence="1" id="KW-0732">Signal</keyword>
<comment type="caution">
    <text evidence="2">The sequence shown here is derived from an EMBL/GenBank/DDBJ whole genome shotgun (WGS) entry which is preliminary data.</text>
</comment>
<evidence type="ECO:0000313" key="2">
    <source>
        <dbReference type="EMBL" id="KAJ0203829.1"/>
    </source>
</evidence>